<evidence type="ECO:0000313" key="2">
    <source>
        <dbReference type="EMBL" id="MDP4528333.1"/>
    </source>
</evidence>
<protein>
    <submittedName>
        <fullName evidence="2">LicD family protein</fullName>
    </submittedName>
</protein>
<evidence type="ECO:0000259" key="1">
    <source>
        <dbReference type="Pfam" id="PF04991"/>
    </source>
</evidence>
<name>A0ABT9GMX9_9GAMM</name>
<dbReference type="EMBL" id="JAUZVY010000002">
    <property type="protein sequence ID" value="MDP4528333.1"/>
    <property type="molecule type" value="Genomic_DNA"/>
</dbReference>
<dbReference type="RefSeq" id="WP_305944480.1">
    <property type="nucleotide sequence ID" value="NZ_JAUZVY010000002.1"/>
</dbReference>
<sequence>MGFIMNATDALVLFGASKAGETYLEKHPDYNIVAFVDNDSKRHNQRIGQIPVLAPETLKTIQYDKIVITSLWIDSIFQQLTKELGIAAEKIYVPNKKELKSEQPFSHPQTLELGHQLIIMLSELFREHQIKACIDSGTLLGIMREGRLLAWDDDIDFAIDDADFDKALTVLKRFPMLAPLQDKVDWQATLLRQSGEDVCLNIEFKPKPGCSLVPFETSLQRRKSVNGRSELLSSAGIFFAPEHHFNTLETINFGGHAISIPSEAVNFLTFMYGDWQTPKKSMTLNDYDNRRSIIETQHRTVSISKLAFW</sequence>
<gene>
    <name evidence="2" type="ORF">Q3O59_04720</name>
</gene>
<dbReference type="Pfam" id="PF04991">
    <property type="entry name" value="LicD"/>
    <property type="match status" value="1"/>
</dbReference>
<dbReference type="Proteomes" id="UP001236258">
    <property type="component" value="Unassembled WGS sequence"/>
</dbReference>
<dbReference type="InterPro" id="IPR052942">
    <property type="entry name" value="LPS_cholinephosphotransferase"/>
</dbReference>
<evidence type="ECO:0000313" key="3">
    <source>
        <dbReference type="Proteomes" id="UP001236258"/>
    </source>
</evidence>
<dbReference type="PANTHER" id="PTHR43404:SF2">
    <property type="entry name" value="LIPOPOLYSACCHARIDE CHOLINEPHOSPHOTRANSFERASE LICD"/>
    <property type="match status" value="1"/>
</dbReference>
<accession>A0ABT9GMX9</accession>
<dbReference type="Gene3D" id="3.40.50.720">
    <property type="entry name" value="NAD(P)-binding Rossmann-like Domain"/>
    <property type="match status" value="1"/>
</dbReference>
<comment type="caution">
    <text evidence="2">The sequence shown here is derived from an EMBL/GenBank/DDBJ whole genome shotgun (WGS) entry which is preliminary data.</text>
</comment>
<reference evidence="2 3" key="1">
    <citation type="submission" date="2023-08" db="EMBL/GenBank/DDBJ databases">
        <authorList>
            <person name="Joshi A."/>
            <person name="Thite S."/>
        </authorList>
    </citation>
    <scope>NUCLEOTIDE SEQUENCE [LARGE SCALE GENOMIC DNA]</scope>
    <source>
        <strain evidence="2 3">1E1</strain>
    </source>
</reference>
<dbReference type="PANTHER" id="PTHR43404">
    <property type="entry name" value="LIPOPOLYSACCHARIDE CHOLINEPHOSPHOTRANSFERASE LICD"/>
    <property type="match status" value="1"/>
</dbReference>
<organism evidence="2 3">
    <name type="scientific">Alkalimonas delamerensis</name>
    <dbReference type="NCBI Taxonomy" id="265981"/>
    <lineage>
        <taxon>Bacteria</taxon>
        <taxon>Pseudomonadati</taxon>
        <taxon>Pseudomonadota</taxon>
        <taxon>Gammaproteobacteria</taxon>
        <taxon>Alkalimonas</taxon>
    </lineage>
</organism>
<dbReference type="InterPro" id="IPR007074">
    <property type="entry name" value="LicD/FKTN/FKRP_NTP_transf"/>
</dbReference>
<keyword evidence="3" id="KW-1185">Reference proteome</keyword>
<feature type="domain" description="LicD/FKTN/FKRP nucleotidyltransferase" evidence="1">
    <location>
        <begin position="126"/>
        <end position="175"/>
    </location>
</feature>
<proteinExistence type="predicted"/>